<evidence type="ECO:0000256" key="2">
    <source>
        <dbReference type="ARBA" id="ARBA00007456"/>
    </source>
</evidence>
<sequence>MLFSGSCILTQLINQLSYLSIPYISLNLSPLSFTRFPRVFSFPSFQDYYLLWSIPTVFRNPLSNLERIPIDNMQFAVSTSLVAAVLALSPAVAAAVPNDYRTAVNPQPGPATTPSSPGNGQQVYTLSQSMTKSSKHVNKPTVTCSHSSACTTTKSKTHSKTHSAPGSKPTDCKKSGGALKGLSKTQQIMLSDTRADAINNVLTKNKDFVFHFGQQKKNSTGTGKGGEVVPANRKTFPALTGTGMGMAVAFLGPCGFNTPHVHPRASEMAIVTEGTIVSSMLPENGVNNADGTPREILNTMHKHDATIFYQGAVHSQFNPDCKPATFVAALSSEDFGTGQVAQELFGTSNKAVAAVFGNAIDGADVDKLRGKISKNVALGVEQCLKKCKINKRS</sequence>
<feature type="region of interest" description="Disordered" evidence="6">
    <location>
        <begin position="103"/>
        <end position="123"/>
    </location>
</feature>
<evidence type="ECO:0000256" key="5">
    <source>
        <dbReference type="ARBA" id="ARBA00023211"/>
    </source>
</evidence>
<evidence type="ECO:0000256" key="1">
    <source>
        <dbReference type="ARBA" id="ARBA00004613"/>
    </source>
</evidence>
<dbReference type="Gene3D" id="2.60.120.10">
    <property type="entry name" value="Jelly Rolls"/>
    <property type="match status" value="1"/>
</dbReference>
<proteinExistence type="inferred from homology"/>
<dbReference type="InterPro" id="IPR006045">
    <property type="entry name" value="Cupin_1"/>
</dbReference>
<feature type="compositionally biased region" description="Polar residues" evidence="6">
    <location>
        <begin position="110"/>
        <end position="123"/>
    </location>
</feature>
<reference evidence="8 9" key="1">
    <citation type="journal article" date="2024" name="IMA Fungus">
        <title>Apiospora arundinis, a panoply of carbohydrate-active enzymes and secondary metabolites.</title>
        <authorList>
            <person name="Sorensen T."/>
            <person name="Petersen C."/>
            <person name="Muurmann A.T."/>
            <person name="Christiansen J.V."/>
            <person name="Brundto M.L."/>
            <person name="Overgaard C.K."/>
            <person name="Boysen A.T."/>
            <person name="Wollenberg R.D."/>
            <person name="Larsen T.O."/>
            <person name="Sorensen J.L."/>
            <person name="Nielsen K.L."/>
            <person name="Sondergaard T.E."/>
        </authorList>
    </citation>
    <scope>NUCLEOTIDE SEQUENCE [LARGE SCALE GENOMIC DNA]</scope>
    <source>
        <strain evidence="8 9">AAU 773</strain>
    </source>
</reference>
<feature type="region of interest" description="Disordered" evidence="6">
    <location>
        <begin position="135"/>
        <end position="178"/>
    </location>
</feature>
<keyword evidence="4" id="KW-0479">Metal-binding</keyword>
<dbReference type="InterPro" id="IPR019780">
    <property type="entry name" value="Germin_Mn-BS"/>
</dbReference>
<dbReference type="InterPro" id="IPR014710">
    <property type="entry name" value="RmlC-like_jellyroll"/>
</dbReference>
<feature type="domain" description="Cupin type-1" evidence="7">
    <location>
        <begin position="210"/>
        <end position="366"/>
    </location>
</feature>
<evidence type="ECO:0000259" key="7">
    <source>
        <dbReference type="SMART" id="SM00835"/>
    </source>
</evidence>
<evidence type="ECO:0000313" key="9">
    <source>
        <dbReference type="Proteomes" id="UP001390339"/>
    </source>
</evidence>
<evidence type="ECO:0000256" key="4">
    <source>
        <dbReference type="ARBA" id="ARBA00022723"/>
    </source>
</evidence>
<feature type="compositionally biased region" description="Low complexity" evidence="6">
    <location>
        <begin position="143"/>
        <end position="154"/>
    </location>
</feature>
<dbReference type="InterPro" id="IPR011051">
    <property type="entry name" value="RmlC_Cupin_sf"/>
</dbReference>
<comment type="subcellular location">
    <subcellularLocation>
        <location evidence="1">Secreted</location>
    </subcellularLocation>
</comment>
<keyword evidence="9" id="KW-1185">Reference proteome</keyword>
<evidence type="ECO:0000256" key="3">
    <source>
        <dbReference type="ARBA" id="ARBA00022525"/>
    </source>
</evidence>
<dbReference type="PROSITE" id="PS00725">
    <property type="entry name" value="GERMIN"/>
    <property type="match status" value="1"/>
</dbReference>
<evidence type="ECO:0000256" key="6">
    <source>
        <dbReference type="SAM" id="MobiDB-lite"/>
    </source>
</evidence>
<protein>
    <submittedName>
        <fullName evidence="8">Spherulin-1b protein</fullName>
    </submittedName>
</protein>
<comment type="caution">
    <text evidence="8">The sequence shown here is derived from an EMBL/GenBank/DDBJ whole genome shotgun (WGS) entry which is preliminary data.</text>
</comment>
<dbReference type="EMBL" id="JAPCWZ010000004">
    <property type="protein sequence ID" value="KAK8867956.1"/>
    <property type="molecule type" value="Genomic_DNA"/>
</dbReference>
<gene>
    <name evidence="8" type="ORF">PGQ11_006534</name>
</gene>
<organism evidence="8 9">
    <name type="scientific">Apiospora arundinis</name>
    <dbReference type="NCBI Taxonomy" id="335852"/>
    <lineage>
        <taxon>Eukaryota</taxon>
        <taxon>Fungi</taxon>
        <taxon>Dikarya</taxon>
        <taxon>Ascomycota</taxon>
        <taxon>Pezizomycotina</taxon>
        <taxon>Sordariomycetes</taxon>
        <taxon>Xylariomycetidae</taxon>
        <taxon>Amphisphaeriales</taxon>
        <taxon>Apiosporaceae</taxon>
        <taxon>Apiospora</taxon>
    </lineage>
</organism>
<accession>A0ABR2IU88</accession>
<dbReference type="SMART" id="SM00835">
    <property type="entry name" value="Cupin_1"/>
    <property type="match status" value="1"/>
</dbReference>
<dbReference type="Proteomes" id="UP001390339">
    <property type="component" value="Unassembled WGS sequence"/>
</dbReference>
<dbReference type="Pfam" id="PF00190">
    <property type="entry name" value="Cupin_1"/>
    <property type="match status" value="1"/>
</dbReference>
<keyword evidence="3" id="KW-0964">Secreted</keyword>
<dbReference type="PANTHER" id="PTHR31238">
    <property type="entry name" value="GERMIN-LIKE PROTEIN SUBFAMILY 3 MEMBER 3"/>
    <property type="match status" value="1"/>
</dbReference>
<evidence type="ECO:0000313" key="8">
    <source>
        <dbReference type="EMBL" id="KAK8867956.1"/>
    </source>
</evidence>
<dbReference type="CDD" id="cd02241">
    <property type="entry name" value="cupin_OxOx"/>
    <property type="match status" value="1"/>
</dbReference>
<keyword evidence="5" id="KW-0464">Manganese</keyword>
<dbReference type="PRINTS" id="PR00325">
    <property type="entry name" value="GERMIN"/>
</dbReference>
<dbReference type="InterPro" id="IPR001929">
    <property type="entry name" value="Germin"/>
</dbReference>
<comment type="similarity">
    <text evidence="2">Belongs to the germin family.</text>
</comment>
<dbReference type="SUPFAM" id="SSF51182">
    <property type="entry name" value="RmlC-like cupins"/>
    <property type="match status" value="1"/>
</dbReference>
<name>A0ABR2IU88_9PEZI</name>